<organism evidence="6 7">
    <name type="scientific">Steinernema carpocapsae</name>
    <name type="common">Entomopathogenic nematode</name>
    <dbReference type="NCBI Taxonomy" id="34508"/>
    <lineage>
        <taxon>Eukaryota</taxon>
        <taxon>Metazoa</taxon>
        <taxon>Ecdysozoa</taxon>
        <taxon>Nematoda</taxon>
        <taxon>Chromadorea</taxon>
        <taxon>Rhabditida</taxon>
        <taxon>Tylenchina</taxon>
        <taxon>Panagrolaimomorpha</taxon>
        <taxon>Strongyloidoidea</taxon>
        <taxon>Steinernematidae</taxon>
        <taxon>Steinernema</taxon>
    </lineage>
</organism>
<dbReference type="STRING" id="34508.A0A4U5N4S5"/>
<evidence type="ECO:0000256" key="4">
    <source>
        <dbReference type="SAM" id="Coils"/>
    </source>
</evidence>
<comment type="caution">
    <text evidence="6">The sequence shown here is derived from an EMBL/GenBank/DDBJ whole genome shotgun (WGS) entry which is preliminary data.</text>
</comment>
<evidence type="ECO:0000259" key="5">
    <source>
        <dbReference type="PROSITE" id="PS50913"/>
    </source>
</evidence>
<reference evidence="6 7" key="1">
    <citation type="journal article" date="2015" name="Genome Biol.">
        <title>Comparative genomics of Steinernema reveals deeply conserved gene regulatory networks.</title>
        <authorList>
            <person name="Dillman A.R."/>
            <person name="Macchietto M."/>
            <person name="Porter C.F."/>
            <person name="Rogers A."/>
            <person name="Williams B."/>
            <person name="Antoshechkin I."/>
            <person name="Lee M.M."/>
            <person name="Goodwin Z."/>
            <person name="Lu X."/>
            <person name="Lewis E.E."/>
            <person name="Goodrich-Blair H."/>
            <person name="Stock S.P."/>
            <person name="Adams B.J."/>
            <person name="Sternberg P.W."/>
            <person name="Mortazavi A."/>
        </authorList>
    </citation>
    <scope>NUCLEOTIDE SEQUENCE [LARGE SCALE GENOMIC DNA]</scope>
    <source>
        <strain evidence="6 7">ALL</strain>
    </source>
</reference>
<evidence type="ECO:0000256" key="1">
    <source>
        <dbReference type="ARBA" id="ARBA00004555"/>
    </source>
</evidence>
<dbReference type="InterPro" id="IPR000237">
    <property type="entry name" value="GRIP_dom"/>
</dbReference>
<dbReference type="GO" id="GO:0007030">
    <property type="term" value="P:Golgi organization"/>
    <property type="evidence" value="ECO:0007669"/>
    <property type="project" value="TreeGrafter"/>
</dbReference>
<gene>
    <name evidence="6" type="ORF">L596_018329</name>
</gene>
<evidence type="ECO:0000313" key="7">
    <source>
        <dbReference type="Proteomes" id="UP000298663"/>
    </source>
</evidence>
<sequence length="386" mass="43355">MATFWLHNILQEHIADLATEVLEEPMHEIDLRSSRSEKATAPAAEKLEENELQEALDVVKLNYKDIQRRNEEIGFDLAKMAELKNSVNGRIEDLEMQLAKTKQELAMNNEGKEKDAADLMRLRRHLIEVEEASTLEAQASEAATKCLREELAAMQESSAEATRSVVEMRAKLSADIADLQKKVDSEKAKRRALQRLLQASDAELQNTKATAANLREALNGMCEDQRKEAVDHAEEISRLKEDVKQARIETENLRAIAAQRDTEKKLLESTIAALEAEVTSQAKTIEELDSQVQESRLPSTSPSGPKVDDSVLRKLFLSYFTAPQDKKQQISLLMASVLAYPEEEMEIVRNAVQKDSAGWFSWLGASPGEPSLAEKFVLFLEQESLH</sequence>
<dbReference type="AlphaFoldDB" id="A0A4U5N4S5"/>
<keyword evidence="2" id="KW-0333">Golgi apparatus</keyword>
<dbReference type="GO" id="GO:0005794">
    <property type="term" value="C:Golgi apparatus"/>
    <property type="evidence" value="ECO:0007669"/>
    <property type="project" value="UniProtKB-SubCell"/>
</dbReference>
<name>A0A4U5N4S5_STECR</name>
<dbReference type="Proteomes" id="UP000298663">
    <property type="component" value="Unassembled WGS sequence"/>
</dbReference>
<feature type="coiled-coil region" evidence="4">
    <location>
        <begin position="169"/>
        <end position="291"/>
    </location>
</feature>
<keyword evidence="3 4" id="KW-0175">Coiled coil</keyword>
<reference evidence="6 7" key="2">
    <citation type="journal article" date="2019" name="G3 (Bethesda)">
        <title>Hybrid Assembly of the Genome of the Entomopathogenic Nematode Steinernema carpocapsae Identifies the X-Chromosome.</title>
        <authorList>
            <person name="Serra L."/>
            <person name="Macchietto M."/>
            <person name="Macias-Munoz A."/>
            <person name="McGill C.J."/>
            <person name="Rodriguez I.M."/>
            <person name="Rodriguez B."/>
            <person name="Murad R."/>
            <person name="Mortazavi A."/>
        </authorList>
    </citation>
    <scope>NUCLEOTIDE SEQUENCE [LARGE SCALE GENOMIC DNA]</scope>
    <source>
        <strain evidence="6 7">ALL</strain>
    </source>
</reference>
<protein>
    <recommendedName>
        <fullName evidence="5">GRIP domain-containing protein</fullName>
    </recommendedName>
</protein>
<feature type="coiled-coil region" evidence="4">
    <location>
        <begin position="49"/>
        <end position="111"/>
    </location>
</feature>
<accession>A0A4U5N4S5</accession>
<comment type="subcellular location">
    <subcellularLocation>
        <location evidence="1">Golgi apparatus</location>
    </subcellularLocation>
</comment>
<evidence type="ECO:0000313" key="6">
    <source>
        <dbReference type="EMBL" id="TKR77334.1"/>
    </source>
</evidence>
<dbReference type="EMBL" id="AZBU02000005">
    <property type="protein sequence ID" value="TKR77334.1"/>
    <property type="molecule type" value="Genomic_DNA"/>
</dbReference>
<keyword evidence="7" id="KW-1185">Reference proteome</keyword>
<feature type="domain" description="GRIP" evidence="5">
    <location>
        <begin position="302"/>
        <end position="351"/>
    </location>
</feature>
<dbReference type="PROSITE" id="PS50913">
    <property type="entry name" value="GRIP"/>
    <property type="match status" value="1"/>
</dbReference>
<proteinExistence type="predicted"/>
<dbReference type="OrthoDB" id="425925at2759"/>
<dbReference type="GO" id="GO:0031267">
    <property type="term" value="F:small GTPase binding"/>
    <property type="evidence" value="ECO:0007669"/>
    <property type="project" value="TreeGrafter"/>
</dbReference>
<evidence type="ECO:0000256" key="3">
    <source>
        <dbReference type="ARBA" id="ARBA00023054"/>
    </source>
</evidence>
<dbReference type="GO" id="GO:0006888">
    <property type="term" value="P:endoplasmic reticulum to Golgi vesicle-mediated transport"/>
    <property type="evidence" value="ECO:0007669"/>
    <property type="project" value="TreeGrafter"/>
</dbReference>
<dbReference type="PANTHER" id="PTHR18921:SF2">
    <property type="entry name" value="THYROID RECEPTOR-INTERACTING PROTEIN 11"/>
    <property type="match status" value="1"/>
</dbReference>
<dbReference type="PANTHER" id="PTHR18921">
    <property type="entry name" value="MYOSIN HEAVY CHAIN - RELATED"/>
    <property type="match status" value="1"/>
</dbReference>
<evidence type="ECO:0000256" key="2">
    <source>
        <dbReference type="ARBA" id="ARBA00023034"/>
    </source>
</evidence>